<evidence type="ECO:0000259" key="2">
    <source>
        <dbReference type="PROSITE" id="PS50110"/>
    </source>
</evidence>
<keyword evidence="5" id="KW-1185">Reference proteome</keyword>
<dbReference type="InterPro" id="IPR046947">
    <property type="entry name" value="LytR-like"/>
</dbReference>
<accession>A0AAE3SGJ8</accession>
<sequence>MLKSIIIDDEESARQSIKKILEIYLSDVIEVIDTADNLIEGIGLIRKHAPDVVFLDISMPHENGLELFNYFSTISFDVIFVTAHQHYAIDAVGLGASGYLLKPIKPKEIIDLVLKINIKQKSAKTYRSEDQWIYNNHKLLVNHQKGVHIIPYNKIIAIEADGNYCKIYRESDEPLYVSRTIGSIEENIPKKHFFRTHRSCIANLNYISEIDKEKNIIHLEGIKIPLASANFKNLIEELSRLTNTTS</sequence>
<feature type="domain" description="HTH LytTR-type" evidence="3">
    <location>
        <begin position="139"/>
        <end position="240"/>
    </location>
</feature>
<comment type="caution">
    <text evidence="4">The sequence shown here is derived from an EMBL/GenBank/DDBJ whole genome shotgun (WGS) entry which is preliminary data.</text>
</comment>
<evidence type="ECO:0000259" key="3">
    <source>
        <dbReference type="PROSITE" id="PS50930"/>
    </source>
</evidence>
<dbReference type="GO" id="GO:0000156">
    <property type="term" value="F:phosphorelay response regulator activity"/>
    <property type="evidence" value="ECO:0007669"/>
    <property type="project" value="InterPro"/>
</dbReference>
<dbReference type="RefSeq" id="WP_301192121.1">
    <property type="nucleotide sequence ID" value="NZ_JAPDPJ010000057.1"/>
</dbReference>
<dbReference type="Pfam" id="PF00072">
    <property type="entry name" value="Response_reg"/>
    <property type="match status" value="1"/>
</dbReference>
<dbReference type="EMBL" id="JAPDPJ010000057">
    <property type="protein sequence ID" value="MCW3788563.1"/>
    <property type="molecule type" value="Genomic_DNA"/>
</dbReference>
<dbReference type="InterPro" id="IPR007492">
    <property type="entry name" value="LytTR_DNA-bd_dom"/>
</dbReference>
<evidence type="ECO:0000256" key="1">
    <source>
        <dbReference type="PROSITE-ProRule" id="PRU00169"/>
    </source>
</evidence>
<reference evidence="4" key="1">
    <citation type="submission" date="2022-10" db="EMBL/GenBank/DDBJ databases">
        <authorList>
            <person name="Yu W.X."/>
        </authorList>
    </citation>
    <scope>NUCLEOTIDE SEQUENCE</scope>
    <source>
        <strain evidence="4">AAT</strain>
    </source>
</reference>
<dbReference type="PROSITE" id="PS50930">
    <property type="entry name" value="HTH_LYTTR"/>
    <property type="match status" value="1"/>
</dbReference>
<dbReference type="AlphaFoldDB" id="A0AAE3SGJ8"/>
<organism evidence="4 5">
    <name type="scientific">Plebeiibacterium sediminum</name>
    <dbReference type="NCBI Taxonomy" id="2992112"/>
    <lineage>
        <taxon>Bacteria</taxon>
        <taxon>Pseudomonadati</taxon>
        <taxon>Bacteroidota</taxon>
        <taxon>Bacteroidia</taxon>
        <taxon>Marinilabiliales</taxon>
        <taxon>Marinilabiliaceae</taxon>
        <taxon>Plebeiibacterium</taxon>
    </lineage>
</organism>
<dbReference type="PROSITE" id="PS50110">
    <property type="entry name" value="RESPONSE_REGULATORY"/>
    <property type="match status" value="1"/>
</dbReference>
<dbReference type="SMART" id="SM00850">
    <property type="entry name" value="LytTR"/>
    <property type="match status" value="1"/>
</dbReference>
<dbReference type="SUPFAM" id="SSF52172">
    <property type="entry name" value="CheY-like"/>
    <property type="match status" value="1"/>
</dbReference>
<dbReference type="PANTHER" id="PTHR37299:SF1">
    <property type="entry name" value="STAGE 0 SPORULATION PROTEIN A HOMOLOG"/>
    <property type="match status" value="1"/>
</dbReference>
<feature type="domain" description="Response regulatory" evidence="2">
    <location>
        <begin position="3"/>
        <end position="117"/>
    </location>
</feature>
<proteinExistence type="predicted"/>
<dbReference type="GO" id="GO:0003677">
    <property type="term" value="F:DNA binding"/>
    <property type="evidence" value="ECO:0007669"/>
    <property type="project" value="UniProtKB-KW"/>
</dbReference>
<name>A0AAE3SGJ8_9BACT</name>
<evidence type="ECO:0000313" key="5">
    <source>
        <dbReference type="Proteomes" id="UP001209229"/>
    </source>
</evidence>
<feature type="modified residue" description="4-aspartylphosphate" evidence="1">
    <location>
        <position position="56"/>
    </location>
</feature>
<keyword evidence="1" id="KW-0597">Phosphoprotein</keyword>
<dbReference type="PANTHER" id="PTHR37299">
    <property type="entry name" value="TRANSCRIPTIONAL REGULATOR-RELATED"/>
    <property type="match status" value="1"/>
</dbReference>
<dbReference type="InterPro" id="IPR011006">
    <property type="entry name" value="CheY-like_superfamily"/>
</dbReference>
<dbReference type="InterPro" id="IPR001789">
    <property type="entry name" value="Sig_transdc_resp-reg_receiver"/>
</dbReference>
<dbReference type="SMART" id="SM00448">
    <property type="entry name" value="REC"/>
    <property type="match status" value="1"/>
</dbReference>
<keyword evidence="4" id="KW-0238">DNA-binding</keyword>
<dbReference type="Gene3D" id="2.40.50.1020">
    <property type="entry name" value="LytTr DNA-binding domain"/>
    <property type="match status" value="1"/>
</dbReference>
<dbReference type="Pfam" id="PF04397">
    <property type="entry name" value="LytTR"/>
    <property type="match status" value="1"/>
</dbReference>
<dbReference type="Gene3D" id="3.40.50.2300">
    <property type="match status" value="1"/>
</dbReference>
<protein>
    <submittedName>
        <fullName evidence="4">LytTR family DNA-binding domain-containing protein</fullName>
    </submittedName>
</protein>
<evidence type="ECO:0000313" key="4">
    <source>
        <dbReference type="EMBL" id="MCW3788563.1"/>
    </source>
</evidence>
<gene>
    <name evidence="4" type="ORF">OM075_18995</name>
</gene>
<dbReference type="Proteomes" id="UP001209229">
    <property type="component" value="Unassembled WGS sequence"/>
</dbReference>